<evidence type="ECO:0000313" key="2">
    <source>
        <dbReference type="Proteomes" id="UP000835052"/>
    </source>
</evidence>
<proteinExistence type="predicted"/>
<evidence type="ECO:0000313" key="1">
    <source>
        <dbReference type="EMBL" id="CAD6185801.1"/>
    </source>
</evidence>
<keyword evidence="2" id="KW-1185">Reference proteome</keyword>
<comment type="caution">
    <text evidence="1">The sequence shown here is derived from an EMBL/GenBank/DDBJ whole genome shotgun (WGS) entry which is preliminary data.</text>
</comment>
<dbReference type="Proteomes" id="UP000835052">
    <property type="component" value="Unassembled WGS sequence"/>
</dbReference>
<dbReference type="OrthoDB" id="5774863at2759"/>
<reference evidence="1" key="1">
    <citation type="submission" date="2020-10" db="EMBL/GenBank/DDBJ databases">
        <authorList>
            <person name="Kikuchi T."/>
        </authorList>
    </citation>
    <scope>NUCLEOTIDE SEQUENCE</scope>
    <source>
        <strain evidence="1">NKZ352</strain>
    </source>
</reference>
<protein>
    <submittedName>
        <fullName evidence="1">Uncharacterized protein</fullName>
    </submittedName>
</protein>
<dbReference type="AlphaFoldDB" id="A0A8S1GSA5"/>
<name>A0A8S1GSA5_9PELO</name>
<sequence>MILLIFCFLPTLDAAVFSRSKRQASLATREGIDAPITLRSLITCLTPGIREHICLGPRVQLLKREKIGLTERDGAAYGYHNGVDIRLLKKYNVPLIGDDTEIGQSIGAVVDATPTDGAVEFGTRDKIFKAWKLNRGGVVEWDSQGAGVDIGSRASVADDLIKLKHTLFGVNVGPTFRRNIVGPYQTGPTKRPIFTNSNSHSNLLSWLLQPWDEYRTKEQRACPWCFAVDPTYPVQRLWP</sequence>
<organism evidence="1 2">
    <name type="scientific">Caenorhabditis auriculariae</name>
    <dbReference type="NCBI Taxonomy" id="2777116"/>
    <lineage>
        <taxon>Eukaryota</taxon>
        <taxon>Metazoa</taxon>
        <taxon>Ecdysozoa</taxon>
        <taxon>Nematoda</taxon>
        <taxon>Chromadorea</taxon>
        <taxon>Rhabditida</taxon>
        <taxon>Rhabditina</taxon>
        <taxon>Rhabditomorpha</taxon>
        <taxon>Rhabditoidea</taxon>
        <taxon>Rhabditidae</taxon>
        <taxon>Peloderinae</taxon>
        <taxon>Caenorhabditis</taxon>
    </lineage>
</organism>
<gene>
    <name evidence="1" type="ORF">CAUJ_LOCUS1720</name>
</gene>
<accession>A0A8S1GSA5</accession>
<dbReference type="EMBL" id="CAJGYM010000003">
    <property type="protein sequence ID" value="CAD6185801.1"/>
    <property type="molecule type" value="Genomic_DNA"/>
</dbReference>